<dbReference type="EMBL" id="LWMW01000033">
    <property type="protein sequence ID" value="KZX17537.1"/>
    <property type="molecule type" value="Genomic_DNA"/>
</dbReference>
<sequence>MTKKEVYELKVVYDGDSEIFRVIKIREDHSLEDLAKTLLKSIKFDYDHMYLFNMDNNYYQGENTYERSLDSSKPSVKISLKDLALKKGMKFQLWYDFGDDWFFNITVLNIEKTTKFDKPRVMKSQGKLKQYQTFDDYEEDFNDENDLFALQGDPKDTVEINGKEILLSELLSQMNSSHEEIDDDYVFTVNGKKITLTEINKIM</sequence>
<dbReference type="PATRIC" id="fig|47311.3.peg.228"/>
<dbReference type="Gene3D" id="3.10.290.30">
    <property type="entry name" value="MM3350-like"/>
    <property type="match status" value="1"/>
</dbReference>
<keyword evidence="3" id="KW-1185">Reference proteome</keyword>
<gene>
    <name evidence="2" type="ORF">MBCUT_02120</name>
</gene>
<protein>
    <submittedName>
        <fullName evidence="2">Plasmid pRiA4b ORF-3-like protein</fullName>
    </submittedName>
</protein>
<accession>A0A166CXY4</accession>
<proteinExistence type="predicted"/>
<reference evidence="2 3" key="1">
    <citation type="submission" date="2016-04" db="EMBL/GenBank/DDBJ databases">
        <title>Genome sequence of Methanobrevibacter cuticularis DSM 11139.</title>
        <authorList>
            <person name="Poehlein A."/>
            <person name="Seedorf H."/>
            <person name="Daniel R."/>
        </authorList>
    </citation>
    <scope>NUCLEOTIDE SEQUENCE [LARGE SCALE GENOMIC DNA]</scope>
    <source>
        <strain evidence="2 3">DSM 11139</strain>
    </source>
</reference>
<evidence type="ECO:0000313" key="2">
    <source>
        <dbReference type="EMBL" id="KZX17537.1"/>
    </source>
</evidence>
<dbReference type="RefSeq" id="WP_067257672.1">
    <property type="nucleotide sequence ID" value="NZ_LWMW01000033.1"/>
</dbReference>
<feature type="domain" description="Plasmid pRiA4b Orf3-like" evidence="1">
    <location>
        <begin position="6"/>
        <end position="127"/>
    </location>
</feature>
<organism evidence="2 3">
    <name type="scientific">Methanobrevibacter cuticularis</name>
    <dbReference type="NCBI Taxonomy" id="47311"/>
    <lineage>
        <taxon>Archaea</taxon>
        <taxon>Methanobacteriati</taxon>
        <taxon>Methanobacteriota</taxon>
        <taxon>Methanomada group</taxon>
        <taxon>Methanobacteria</taxon>
        <taxon>Methanobacteriales</taxon>
        <taxon>Methanobacteriaceae</taxon>
        <taxon>Methanobrevibacter</taxon>
    </lineage>
</organism>
<evidence type="ECO:0000313" key="3">
    <source>
        <dbReference type="Proteomes" id="UP000077275"/>
    </source>
</evidence>
<dbReference type="Proteomes" id="UP000077275">
    <property type="component" value="Unassembled WGS sequence"/>
</dbReference>
<evidence type="ECO:0000259" key="1">
    <source>
        <dbReference type="Pfam" id="PF07929"/>
    </source>
</evidence>
<name>A0A166CXY4_9EURY</name>
<dbReference type="AlphaFoldDB" id="A0A166CXY4"/>
<dbReference type="SUPFAM" id="SSF159941">
    <property type="entry name" value="MM3350-like"/>
    <property type="match status" value="1"/>
</dbReference>
<dbReference type="InterPro" id="IPR012912">
    <property type="entry name" value="Plasmid_pRiA4b_Orf3-like"/>
</dbReference>
<dbReference type="Pfam" id="PF07929">
    <property type="entry name" value="PRiA4_ORF3"/>
    <property type="match status" value="1"/>
</dbReference>
<comment type="caution">
    <text evidence="2">The sequence shown here is derived from an EMBL/GenBank/DDBJ whole genome shotgun (WGS) entry which is preliminary data.</text>
</comment>
<dbReference type="InterPro" id="IPR024047">
    <property type="entry name" value="MM3350-like_sf"/>
</dbReference>